<dbReference type="EMBL" id="GL377302">
    <property type="protein sequence ID" value="EFJ04081.1"/>
    <property type="molecule type" value="Genomic_DNA"/>
</dbReference>
<dbReference type="GO" id="GO:0030479">
    <property type="term" value="C:actin cortical patch"/>
    <property type="evidence" value="ECO:0007669"/>
    <property type="project" value="EnsemblFungi"/>
</dbReference>
<evidence type="ECO:0000313" key="7">
    <source>
        <dbReference type="Proteomes" id="UP000007431"/>
    </source>
</evidence>
<dbReference type="GO" id="GO:0005516">
    <property type="term" value="F:calmodulin binding"/>
    <property type="evidence" value="ECO:0007669"/>
    <property type="project" value="EnsemblFungi"/>
</dbReference>
<dbReference type="SUPFAM" id="SSF103657">
    <property type="entry name" value="BAR/IMD domain-like"/>
    <property type="match status" value="1"/>
</dbReference>
<dbReference type="InterPro" id="IPR001452">
    <property type="entry name" value="SH3_domain"/>
</dbReference>
<dbReference type="Proteomes" id="UP000007431">
    <property type="component" value="Unassembled WGS sequence"/>
</dbReference>
<dbReference type="InterPro" id="IPR027267">
    <property type="entry name" value="AH/BAR_dom_sf"/>
</dbReference>
<keyword evidence="1 2" id="KW-0728">SH3 domain</keyword>
<dbReference type="AlphaFoldDB" id="D8PLL6"/>
<dbReference type="InParanoid" id="D8PLL6"/>
<sequence length="432" mass="47858">MCTGAANAGPSLSALTAISAVASSHEGLYQGHQAQESNDPEFEDYHRSFTILEKAAESMLKDIKSFTDSVTKLFTSGSEFAQHFAIIFSPISSEFDLNTKHPEAAHTLNNVHNYENAMAELQQSVAPELELIESRIVGPVKELQAVMKMIRKTIVKREHKLMDYDRHNNSLMKLRDKKEKSLSDEKNLFKLEQEFEVATNEYDYINTALKNDLPRFMTLSTQFVDPLWHSFFYMQLQIYYLILEKITSFAEEAKYDISNVPGQQIQAEYEEKRSNAWEVIEELGIIKRIVSVSRLVQQSRGEGGVSRTVSASSGGSSFSKGPPPGRSARSPGAAAPPPPYSPSPAAASSTSVASKKAPPPPPPLKPKPKPAAPAVQYVTALYDFDAQAEGDLSFKAGDRIEVVERTENAEDWWTGRLNGQQGVFPGNYVQTS</sequence>
<dbReference type="GO" id="GO:0042802">
    <property type="term" value="F:identical protein binding"/>
    <property type="evidence" value="ECO:0007669"/>
    <property type="project" value="EnsemblFungi"/>
</dbReference>
<evidence type="ECO:0008006" key="8">
    <source>
        <dbReference type="Google" id="ProtNLM"/>
    </source>
</evidence>
<dbReference type="InterPro" id="IPR004148">
    <property type="entry name" value="BAR_dom"/>
</dbReference>
<dbReference type="GO" id="GO:0051666">
    <property type="term" value="P:actin cortical patch localization"/>
    <property type="evidence" value="ECO:0007669"/>
    <property type="project" value="EnsemblFungi"/>
</dbReference>
<dbReference type="SMART" id="SM00326">
    <property type="entry name" value="SH3"/>
    <property type="match status" value="1"/>
</dbReference>
<dbReference type="SUPFAM" id="SSF50044">
    <property type="entry name" value="SH3-domain"/>
    <property type="match status" value="1"/>
</dbReference>
<dbReference type="GO" id="GO:0060988">
    <property type="term" value="P:lipid tube assembly"/>
    <property type="evidence" value="ECO:0007669"/>
    <property type="project" value="EnsemblFungi"/>
</dbReference>
<accession>D8PLL6</accession>
<organism evidence="7">
    <name type="scientific">Schizophyllum commune (strain H4-8 / FGSC 9210)</name>
    <name type="common">Split gill fungus</name>
    <dbReference type="NCBI Taxonomy" id="578458"/>
    <lineage>
        <taxon>Eukaryota</taxon>
        <taxon>Fungi</taxon>
        <taxon>Dikarya</taxon>
        <taxon>Basidiomycota</taxon>
        <taxon>Agaricomycotina</taxon>
        <taxon>Agaricomycetes</taxon>
        <taxon>Agaricomycetidae</taxon>
        <taxon>Agaricales</taxon>
        <taxon>Schizophyllaceae</taxon>
        <taxon>Schizophyllum</taxon>
    </lineage>
</organism>
<evidence type="ECO:0000259" key="5">
    <source>
        <dbReference type="PROSITE" id="PS51021"/>
    </source>
</evidence>
<evidence type="ECO:0000259" key="4">
    <source>
        <dbReference type="PROSITE" id="PS50002"/>
    </source>
</evidence>
<protein>
    <recommendedName>
        <fullName evidence="8">BAR-domain-containing protein</fullName>
    </recommendedName>
</protein>
<proteinExistence type="predicted"/>
<dbReference type="InterPro" id="IPR036028">
    <property type="entry name" value="SH3-like_dom_sf"/>
</dbReference>
<feature type="domain" description="BAR" evidence="5">
    <location>
        <begin position="27"/>
        <end position="259"/>
    </location>
</feature>
<feature type="compositionally biased region" description="Low complexity" evidence="3">
    <location>
        <begin position="305"/>
        <end position="333"/>
    </location>
</feature>
<feature type="compositionally biased region" description="Pro residues" evidence="3">
    <location>
        <begin position="357"/>
        <end position="371"/>
    </location>
</feature>
<dbReference type="InterPro" id="IPR046982">
    <property type="entry name" value="BIN3/RVS161-like"/>
</dbReference>
<feature type="domain" description="SH3" evidence="4">
    <location>
        <begin position="373"/>
        <end position="432"/>
    </location>
</feature>
<keyword evidence="7" id="KW-1185">Reference proteome</keyword>
<dbReference type="GO" id="GO:0043332">
    <property type="term" value="C:mating projection tip"/>
    <property type="evidence" value="ECO:0007669"/>
    <property type="project" value="EnsemblFungi"/>
</dbReference>
<dbReference type="eggNOG" id="KOG3771">
    <property type="taxonomic scope" value="Eukaryota"/>
</dbReference>
<dbReference type="PROSITE" id="PS51021">
    <property type="entry name" value="BAR"/>
    <property type="match status" value="1"/>
</dbReference>
<dbReference type="STRING" id="578458.D8PLL6"/>
<dbReference type="PROSITE" id="PS50002">
    <property type="entry name" value="SH3"/>
    <property type="match status" value="1"/>
</dbReference>
<dbReference type="PANTHER" id="PTHR47174:SF1">
    <property type="entry name" value="REDUCED VIABILITY UPON STARVATION PROTEIN 167"/>
    <property type="match status" value="1"/>
</dbReference>
<dbReference type="GO" id="GO:0097320">
    <property type="term" value="P:plasma membrane tubulation"/>
    <property type="evidence" value="ECO:0007669"/>
    <property type="project" value="EnsemblFungi"/>
</dbReference>
<gene>
    <name evidence="6" type="ORF">SCHCODRAFT_13862</name>
</gene>
<dbReference type="Pfam" id="PF03114">
    <property type="entry name" value="BAR"/>
    <property type="match status" value="1"/>
</dbReference>
<dbReference type="Gene3D" id="1.20.1270.60">
    <property type="entry name" value="Arfaptin homology (AH) domain/BAR domain"/>
    <property type="match status" value="1"/>
</dbReference>
<reference evidence="6 7" key="1">
    <citation type="journal article" date="2010" name="Nat. Biotechnol.">
        <title>Genome sequence of the model mushroom Schizophyllum commune.</title>
        <authorList>
            <person name="Ohm R.A."/>
            <person name="de Jong J.F."/>
            <person name="Lugones L.G."/>
            <person name="Aerts A."/>
            <person name="Kothe E."/>
            <person name="Stajich J.E."/>
            <person name="de Vries R.P."/>
            <person name="Record E."/>
            <person name="Levasseur A."/>
            <person name="Baker S.E."/>
            <person name="Bartholomew K.A."/>
            <person name="Coutinho P.M."/>
            <person name="Erdmann S."/>
            <person name="Fowler T.J."/>
            <person name="Gathman A.C."/>
            <person name="Lombard V."/>
            <person name="Henrissat B."/>
            <person name="Knabe N."/>
            <person name="Kuees U."/>
            <person name="Lilly W.W."/>
            <person name="Lindquist E."/>
            <person name="Lucas S."/>
            <person name="Magnuson J.K."/>
            <person name="Piumi F."/>
            <person name="Raudaskoski M."/>
            <person name="Salamov A."/>
            <person name="Schmutz J."/>
            <person name="Schwarze F.W.M.R."/>
            <person name="vanKuyk P.A."/>
            <person name="Horton J.S."/>
            <person name="Grigoriev I.V."/>
            <person name="Woesten H.A.B."/>
        </authorList>
    </citation>
    <scope>NUCLEOTIDE SEQUENCE [LARGE SCALE GENOMIC DNA]</scope>
    <source>
        <strain evidence="7">H4-8 / FGSC 9210</strain>
    </source>
</reference>
<dbReference type="GO" id="GO:0072741">
    <property type="term" value="P:protein localization to cell division site"/>
    <property type="evidence" value="ECO:0007669"/>
    <property type="project" value="EnsemblFungi"/>
</dbReference>
<dbReference type="GO" id="GO:1903475">
    <property type="term" value="P:mitotic actomyosin contractile ring assembly"/>
    <property type="evidence" value="ECO:0007669"/>
    <property type="project" value="EnsemblFungi"/>
</dbReference>
<evidence type="ECO:0000313" key="6">
    <source>
        <dbReference type="EMBL" id="EFJ04081.1"/>
    </source>
</evidence>
<dbReference type="GO" id="GO:0006897">
    <property type="term" value="P:endocytosis"/>
    <property type="evidence" value="ECO:0007669"/>
    <property type="project" value="EnsemblFungi"/>
</dbReference>
<dbReference type="OMA" id="QEYDYYN"/>
<dbReference type="GO" id="GO:1990528">
    <property type="term" value="C:Rvs161p-Rvs167p complex"/>
    <property type="evidence" value="ECO:0007669"/>
    <property type="project" value="EnsemblFungi"/>
</dbReference>
<dbReference type="PRINTS" id="PR00452">
    <property type="entry name" value="SH3DOMAIN"/>
</dbReference>
<dbReference type="GO" id="GO:0007163">
    <property type="term" value="P:establishment or maintenance of cell polarity"/>
    <property type="evidence" value="ECO:0007669"/>
    <property type="project" value="EnsemblFungi"/>
</dbReference>
<dbReference type="HOGENOM" id="CLU_025518_1_0_1"/>
<dbReference type="GO" id="GO:0030100">
    <property type="term" value="P:regulation of endocytosis"/>
    <property type="evidence" value="ECO:0007669"/>
    <property type="project" value="EnsemblFungi"/>
</dbReference>
<dbReference type="VEuPathDB" id="FungiDB:SCHCODRAFT_02527391"/>
<feature type="compositionally biased region" description="Low complexity" evidence="3">
    <location>
        <begin position="343"/>
        <end position="356"/>
    </location>
</feature>
<dbReference type="GO" id="GO:0110085">
    <property type="term" value="C:mitotic actomyosin contractile ring"/>
    <property type="evidence" value="ECO:0007669"/>
    <property type="project" value="EnsemblFungi"/>
</dbReference>
<evidence type="ECO:0000256" key="1">
    <source>
        <dbReference type="ARBA" id="ARBA00022443"/>
    </source>
</evidence>
<dbReference type="Pfam" id="PF00018">
    <property type="entry name" value="SH3_1"/>
    <property type="match status" value="1"/>
</dbReference>
<dbReference type="PANTHER" id="PTHR47174">
    <property type="entry name" value="BRIDGING INTEGRATOR 3"/>
    <property type="match status" value="1"/>
</dbReference>
<dbReference type="CDD" id="cd07599">
    <property type="entry name" value="BAR_Rvs167p"/>
    <property type="match status" value="1"/>
</dbReference>
<dbReference type="GO" id="GO:0008289">
    <property type="term" value="F:lipid binding"/>
    <property type="evidence" value="ECO:0007669"/>
    <property type="project" value="EnsemblFungi"/>
</dbReference>
<dbReference type="GO" id="GO:0008092">
    <property type="term" value="F:cytoskeletal protein binding"/>
    <property type="evidence" value="ECO:0007669"/>
    <property type="project" value="EnsemblFungi"/>
</dbReference>
<name>D8PLL6_SCHCM</name>
<dbReference type="FunCoup" id="D8PLL6">
    <property type="interactions" value="91"/>
</dbReference>
<evidence type="ECO:0000256" key="2">
    <source>
        <dbReference type="PROSITE-ProRule" id="PRU00192"/>
    </source>
</evidence>
<evidence type="ECO:0000256" key="3">
    <source>
        <dbReference type="SAM" id="MobiDB-lite"/>
    </source>
</evidence>
<feature type="region of interest" description="Disordered" evidence="3">
    <location>
        <begin position="301"/>
        <end position="371"/>
    </location>
</feature>
<dbReference type="FunFam" id="2.30.30.40:FF:000189">
    <property type="entry name" value="BAR adaptor protein RVS167"/>
    <property type="match status" value="1"/>
</dbReference>
<dbReference type="Gene3D" id="2.30.30.40">
    <property type="entry name" value="SH3 Domains"/>
    <property type="match status" value="1"/>
</dbReference>
<dbReference type="GO" id="GO:0005934">
    <property type="term" value="C:cellular bud tip"/>
    <property type="evidence" value="ECO:0007669"/>
    <property type="project" value="EnsemblFungi"/>
</dbReference>
<dbReference type="SMART" id="SM00721">
    <property type="entry name" value="BAR"/>
    <property type="match status" value="1"/>
</dbReference>
<dbReference type="GO" id="GO:0031097">
    <property type="term" value="C:medial cortex"/>
    <property type="evidence" value="ECO:0007669"/>
    <property type="project" value="EnsemblFungi"/>
</dbReference>